<evidence type="ECO:0000313" key="2">
    <source>
        <dbReference type="EMBL" id="KAJ9585738.1"/>
    </source>
</evidence>
<keyword evidence="3" id="KW-1185">Reference proteome</keyword>
<dbReference type="Proteomes" id="UP001233999">
    <property type="component" value="Unassembled WGS sequence"/>
</dbReference>
<feature type="signal peptide" evidence="1">
    <location>
        <begin position="1"/>
        <end position="17"/>
    </location>
</feature>
<sequence>MVTIEFIILLQALYVKCFWPPPYKTKLNDEEKFVISLEASEEDDEMIKKKDITALHLDFDNSKMEPLHKQFRKKFKKRDKLTQPYVDKFHGLPIKIWKRMLELNSQKDPVEDPNKNLNETELYDEVTEEAILLSSSPKPTEEYDYESLKNEYINEVLQDRKSEFNFTAKN</sequence>
<evidence type="ECO:0000256" key="1">
    <source>
        <dbReference type="SAM" id="SignalP"/>
    </source>
</evidence>
<evidence type="ECO:0000313" key="3">
    <source>
        <dbReference type="Proteomes" id="UP001233999"/>
    </source>
</evidence>
<organism evidence="2 3">
    <name type="scientific">Diploptera punctata</name>
    <name type="common">Pacific beetle cockroach</name>
    <dbReference type="NCBI Taxonomy" id="6984"/>
    <lineage>
        <taxon>Eukaryota</taxon>
        <taxon>Metazoa</taxon>
        <taxon>Ecdysozoa</taxon>
        <taxon>Arthropoda</taxon>
        <taxon>Hexapoda</taxon>
        <taxon>Insecta</taxon>
        <taxon>Pterygota</taxon>
        <taxon>Neoptera</taxon>
        <taxon>Polyneoptera</taxon>
        <taxon>Dictyoptera</taxon>
        <taxon>Blattodea</taxon>
        <taxon>Blaberoidea</taxon>
        <taxon>Blaberidae</taxon>
        <taxon>Diplopterinae</taxon>
        <taxon>Diploptera</taxon>
    </lineage>
</organism>
<gene>
    <name evidence="2" type="ORF">L9F63_002528</name>
</gene>
<keyword evidence="1" id="KW-0732">Signal</keyword>
<reference evidence="2" key="2">
    <citation type="submission" date="2023-05" db="EMBL/GenBank/DDBJ databases">
        <authorList>
            <person name="Fouks B."/>
        </authorList>
    </citation>
    <scope>NUCLEOTIDE SEQUENCE</scope>
    <source>
        <strain evidence="2">Stay&amp;Tobe</strain>
        <tissue evidence="2">Testes</tissue>
    </source>
</reference>
<name>A0AAD7ZS59_DIPPU</name>
<feature type="chain" id="PRO_5041918450" evidence="1">
    <location>
        <begin position="18"/>
        <end position="170"/>
    </location>
</feature>
<dbReference type="AlphaFoldDB" id="A0AAD7ZS59"/>
<proteinExistence type="predicted"/>
<reference evidence="2" key="1">
    <citation type="journal article" date="2023" name="IScience">
        <title>Live-bearing cockroach genome reveals convergent evolutionary mechanisms linked to viviparity in insects and beyond.</title>
        <authorList>
            <person name="Fouks B."/>
            <person name="Harrison M.C."/>
            <person name="Mikhailova A.A."/>
            <person name="Marchal E."/>
            <person name="English S."/>
            <person name="Carruthers M."/>
            <person name="Jennings E.C."/>
            <person name="Chiamaka E.L."/>
            <person name="Frigard R.A."/>
            <person name="Pippel M."/>
            <person name="Attardo G.M."/>
            <person name="Benoit J.B."/>
            <person name="Bornberg-Bauer E."/>
            <person name="Tobe S.S."/>
        </authorList>
    </citation>
    <scope>NUCLEOTIDE SEQUENCE</scope>
    <source>
        <strain evidence="2">Stay&amp;Tobe</strain>
    </source>
</reference>
<accession>A0AAD7ZS59</accession>
<dbReference type="EMBL" id="JASPKZ010007251">
    <property type="protein sequence ID" value="KAJ9585738.1"/>
    <property type="molecule type" value="Genomic_DNA"/>
</dbReference>
<protein>
    <submittedName>
        <fullName evidence="2">Uncharacterized protein</fullName>
    </submittedName>
</protein>
<comment type="caution">
    <text evidence="2">The sequence shown here is derived from an EMBL/GenBank/DDBJ whole genome shotgun (WGS) entry which is preliminary data.</text>
</comment>